<keyword evidence="2" id="KW-1185">Reference proteome</keyword>
<dbReference type="Proteomes" id="UP001604277">
    <property type="component" value="Unassembled WGS sequence"/>
</dbReference>
<evidence type="ECO:0000313" key="2">
    <source>
        <dbReference type="Proteomes" id="UP001604277"/>
    </source>
</evidence>
<protein>
    <submittedName>
        <fullName evidence="1">AT-hook motif nuclear-localized protein</fullName>
    </submittedName>
</protein>
<gene>
    <name evidence="1" type="ORF">Fot_32365</name>
</gene>
<organism evidence="1 2">
    <name type="scientific">Forsythia ovata</name>
    <dbReference type="NCBI Taxonomy" id="205694"/>
    <lineage>
        <taxon>Eukaryota</taxon>
        <taxon>Viridiplantae</taxon>
        <taxon>Streptophyta</taxon>
        <taxon>Embryophyta</taxon>
        <taxon>Tracheophyta</taxon>
        <taxon>Spermatophyta</taxon>
        <taxon>Magnoliopsida</taxon>
        <taxon>eudicotyledons</taxon>
        <taxon>Gunneridae</taxon>
        <taxon>Pentapetalae</taxon>
        <taxon>asterids</taxon>
        <taxon>lamiids</taxon>
        <taxon>Lamiales</taxon>
        <taxon>Oleaceae</taxon>
        <taxon>Forsythieae</taxon>
        <taxon>Forsythia</taxon>
    </lineage>
</organism>
<reference evidence="2" key="1">
    <citation type="submission" date="2024-07" db="EMBL/GenBank/DDBJ databases">
        <title>Two chromosome-level genome assemblies of Korean endemic species Abeliophyllum distichum and Forsythia ovata (Oleaceae).</title>
        <authorList>
            <person name="Jang H."/>
        </authorList>
    </citation>
    <scope>NUCLEOTIDE SEQUENCE [LARGE SCALE GENOMIC DNA]</scope>
</reference>
<dbReference type="EMBL" id="JBFOLJ010000009">
    <property type="protein sequence ID" value="KAL2508718.1"/>
    <property type="molecule type" value="Genomic_DNA"/>
</dbReference>
<accession>A0ABD1T814</accession>
<comment type="caution">
    <text evidence="1">The sequence shown here is derived from an EMBL/GenBank/DDBJ whole genome shotgun (WGS) entry which is preliminary data.</text>
</comment>
<sequence>MSDIGIWSPADSIHQTVDGSQFMIQHQGMQLTPSHLKEWRNSSGHGMRQSPENVDYYHIPYLSYTFFRPGSCREGKMKRQLRISSVYHPSSLDMDRFFLLATN</sequence>
<proteinExistence type="predicted"/>
<evidence type="ECO:0000313" key="1">
    <source>
        <dbReference type="EMBL" id="KAL2508718.1"/>
    </source>
</evidence>
<dbReference type="AlphaFoldDB" id="A0ABD1T814"/>
<name>A0ABD1T814_9LAMI</name>